<accession>A0A5P2C7C8</accession>
<gene>
    <name evidence="1" type="ORF">DEJ48_38720</name>
</gene>
<reference evidence="1 2" key="1">
    <citation type="submission" date="2018-05" db="EMBL/GenBank/DDBJ databases">
        <title>Streptomyces venezuelae.</title>
        <authorList>
            <person name="Kim W."/>
            <person name="Lee N."/>
            <person name="Cho B.-K."/>
        </authorList>
    </citation>
    <scope>NUCLEOTIDE SEQUENCE [LARGE SCALE GENOMIC DNA]</scope>
    <source>
        <strain evidence="1 2">ATCC 14584</strain>
    </source>
</reference>
<dbReference type="Proteomes" id="UP000322927">
    <property type="component" value="Chromosome"/>
</dbReference>
<proteinExistence type="predicted"/>
<name>A0A5P2C7C8_STRVZ</name>
<dbReference type="OrthoDB" id="4245092at2"/>
<evidence type="ECO:0000313" key="1">
    <source>
        <dbReference type="EMBL" id="QES38562.1"/>
    </source>
</evidence>
<organism evidence="1 2">
    <name type="scientific">Streptomyces venezuelae</name>
    <dbReference type="NCBI Taxonomy" id="54571"/>
    <lineage>
        <taxon>Bacteria</taxon>
        <taxon>Bacillati</taxon>
        <taxon>Actinomycetota</taxon>
        <taxon>Actinomycetes</taxon>
        <taxon>Kitasatosporales</taxon>
        <taxon>Streptomycetaceae</taxon>
        <taxon>Streptomyces</taxon>
    </lineage>
</organism>
<dbReference type="RefSeq" id="WP_150220742.1">
    <property type="nucleotide sequence ID" value="NZ_CP029192.1"/>
</dbReference>
<dbReference type="EMBL" id="CP029192">
    <property type="protein sequence ID" value="QES38562.1"/>
    <property type="molecule type" value="Genomic_DNA"/>
</dbReference>
<protein>
    <submittedName>
        <fullName evidence="1">Uncharacterized protein</fullName>
    </submittedName>
</protein>
<dbReference type="AlphaFoldDB" id="A0A5P2C7C8"/>
<sequence length="109" mass="12343">MATVELVQEKLQSELLGVQSQGAGTSIEIVELRVAEICPSLVIEVDLQVEYERWRVSLSFSGQEASMVSGDLDDRAASYLAMLALTHLFEWWHTKNRERTSRCMGRKLN</sequence>
<evidence type="ECO:0000313" key="2">
    <source>
        <dbReference type="Proteomes" id="UP000322927"/>
    </source>
</evidence>